<evidence type="ECO:0000256" key="1">
    <source>
        <dbReference type="SAM" id="SignalP"/>
    </source>
</evidence>
<dbReference type="OrthoDB" id="90413at2"/>
<sequence length="157" mass="17474">MKKILLGLFLMLGVVSFAAPSRVNVNKIKQDGHMEVLNNDNAYSFGELINENSLLVVTYYVGNLGSGGVKGVSESLKKEQLNSQLEYIGSGESEAGYIHKLYAPEQGFYFYIVIGKNQKIENYVVTGILQTTEEYSSKSDLKEIINTTVEEGEKYLK</sequence>
<reference evidence="2 3" key="1">
    <citation type="submission" date="2015-11" db="EMBL/GenBank/DDBJ databases">
        <authorList>
            <person name="Zhang Y."/>
            <person name="Guo Z."/>
        </authorList>
    </citation>
    <scope>NUCLEOTIDE SEQUENCE [LARGE SCALE GENOMIC DNA]</scope>
    <source>
        <strain evidence="2 3">ChDC F174</strain>
    </source>
</reference>
<gene>
    <name evidence="2" type="ORF">RN87_03175</name>
</gene>
<feature type="chain" id="PRO_5006608675" evidence="1">
    <location>
        <begin position="19"/>
        <end position="157"/>
    </location>
</feature>
<feature type="signal peptide" evidence="1">
    <location>
        <begin position="1"/>
        <end position="18"/>
    </location>
</feature>
<name>A0A0S2ZLQ3_9FUSO</name>
<dbReference type="AlphaFoldDB" id="A0A0S2ZLQ3"/>
<organism evidence="2">
    <name type="scientific">Fusobacterium hwasookii ChDC F174</name>
    <dbReference type="NCBI Taxonomy" id="1307442"/>
    <lineage>
        <taxon>Bacteria</taxon>
        <taxon>Fusobacteriati</taxon>
        <taxon>Fusobacteriota</taxon>
        <taxon>Fusobacteriia</taxon>
        <taxon>Fusobacteriales</taxon>
        <taxon>Fusobacteriaceae</taxon>
        <taxon>Fusobacterium</taxon>
    </lineage>
</organism>
<protein>
    <submittedName>
        <fullName evidence="2">Uncharacterized protein</fullName>
    </submittedName>
</protein>
<dbReference type="EMBL" id="CP013331">
    <property type="protein sequence ID" value="ALQ39580.1"/>
    <property type="molecule type" value="Genomic_DNA"/>
</dbReference>
<evidence type="ECO:0000313" key="3">
    <source>
        <dbReference type="Proteomes" id="UP000063275"/>
    </source>
</evidence>
<accession>A0A0S2ZLQ3</accession>
<dbReference type="Proteomes" id="UP000063275">
    <property type="component" value="Chromosome"/>
</dbReference>
<keyword evidence="1" id="KW-0732">Signal</keyword>
<proteinExistence type="predicted"/>
<dbReference type="RefSeq" id="WP_005918723.1">
    <property type="nucleotide sequence ID" value="NZ_ATKF01000007.1"/>
</dbReference>
<evidence type="ECO:0000313" key="2">
    <source>
        <dbReference type="EMBL" id="ALQ39580.1"/>
    </source>
</evidence>
<dbReference type="KEGG" id="fhw:RN87_03175"/>